<dbReference type="EMBL" id="CP018762">
    <property type="protein sequence ID" value="APZ35825.1"/>
    <property type="molecule type" value="Genomic_DNA"/>
</dbReference>
<dbReference type="Proteomes" id="UP000187185">
    <property type="component" value="Chromosome"/>
</dbReference>
<reference evidence="1 2" key="1">
    <citation type="submission" date="2016-12" db="EMBL/GenBank/DDBJ databases">
        <title>Complete genome sequence of Microbacterium aurum KACC 15219.</title>
        <authorList>
            <person name="Jung Y."/>
            <person name="Shin J.-H."/>
            <person name="Lee Y.-J."/>
            <person name="Yi H."/>
            <person name="Bahn Y.-S."/>
            <person name="Kim J.F."/>
            <person name="Lee D.-W."/>
        </authorList>
    </citation>
    <scope>NUCLEOTIDE SEQUENCE [LARGE SCALE GENOMIC DNA]</scope>
    <source>
        <strain evidence="1 2">KACC 15219</strain>
    </source>
</reference>
<proteinExistence type="predicted"/>
<accession>A0A1P8UCS3</accession>
<organism evidence="1 2">
    <name type="scientific">Microbacterium aurum</name>
    <dbReference type="NCBI Taxonomy" id="36805"/>
    <lineage>
        <taxon>Bacteria</taxon>
        <taxon>Bacillati</taxon>
        <taxon>Actinomycetota</taxon>
        <taxon>Actinomycetes</taxon>
        <taxon>Micrococcales</taxon>
        <taxon>Microbacteriaceae</taxon>
        <taxon>Microbacterium</taxon>
    </lineage>
</organism>
<dbReference type="STRING" id="36805.BOH66_08445"/>
<evidence type="ECO:0000313" key="2">
    <source>
        <dbReference type="Proteomes" id="UP000187185"/>
    </source>
</evidence>
<evidence type="ECO:0000313" key="1">
    <source>
        <dbReference type="EMBL" id="APZ35825.1"/>
    </source>
</evidence>
<protein>
    <submittedName>
        <fullName evidence="1">Uncharacterized protein</fullName>
    </submittedName>
</protein>
<name>A0A1P8UCS3_9MICO</name>
<dbReference type="KEGG" id="maur:BOH66_08445"/>
<keyword evidence="2" id="KW-1185">Reference proteome</keyword>
<sequence>MTELAYMTLSDWGQHGTAMVPQSARIREWLGAAPFLFATASKKQYDGHASLDRTIVEHIAPTASDRTVVEIQSLHDLIRDDSLLSHAITVLRPSEESDCDLLAELVVSGRLQKVFVVVHHDSYPIRVWLDAMGATNLHTGTSVAPIAPVLREAAESIKDEDYNGLSSGRGKDAIVQLVRAFEPHGYPVDSELWTRAYFAVGGSFGHAAVIAKLVTEMQRGVRHRVKPRYREEIYDILLARSEADDAA</sequence>
<dbReference type="AlphaFoldDB" id="A0A1P8UCS3"/>
<gene>
    <name evidence="1" type="ORF">BOH66_08445</name>
</gene>